<organism evidence="2 3">
    <name type="scientific">Oryza meyeriana var. granulata</name>
    <dbReference type="NCBI Taxonomy" id="110450"/>
    <lineage>
        <taxon>Eukaryota</taxon>
        <taxon>Viridiplantae</taxon>
        <taxon>Streptophyta</taxon>
        <taxon>Embryophyta</taxon>
        <taxon>Tracheophyta</taxon>
        <taxon>Spermatophyta</taxon>
        <taxon>Magnoliopsida</taxon>
        <taxon>Liliopsida</taxon>
        <taxon>Poales</taxon>
        <taxon>Poaceae</taxon>
        <taxon>BOP clade</taxon>
        <taxon>Oryzoideae</taxon>
        <taxon>Oryzeae</taxon>
        <taxon>Oryzinae</taxon>
        <taxon>Oryza</taxon>
        <taxon>Oryza meyeriana</taxon>
    </lineage>
</organism>
<dbReference type="AlphaFoldDB" id="A0A6G1CKJ3"/>
<gene>
    <name evidence="2" type="ORF">E2562_033734</name>
</gene>
<feature type="region of interest" description="Disordered" evidence="1">
    <location>
        <begin position="1"/>
        <end position="46"/>
    </location>
</feature>
<dbReference type="Proteomes" id="UP000479710">
    <property type="component" value="Unassembled WGS sequence"/>
</dbReference>
<protein>
    <submittedName>
        <fullName evidence="2">Uncharacterized protein</fullName>
    </submittedName>
</protein>
<evidence type="ECO:0000256" key="1">
    <source>
        <dbReference type="SAM" id="MobiDB-lite"/>
    </source>
</evidence>
<keyword evidence="3" id="KW-1185">Reference proteome</keyword>
<evidence type="ECO:0000313" key="3">
    <source>
        <dbReference type="Proteomes" id="UP000479710"/>
    </source>
</evidence>
<accession>A0A6G1CKJ3</accession>
<dbReference type="EMBL" id="SPHZ02000009">
    <property type="protein sequence ID" value="KAF0900650.1"/>
    <property type="molecule type" value="Genomic_DNA"/>
</dbReference>
<evidence type="ECO:0000313" key="2">
    <source>
        <dbReference type="EMBL" id="KAF0900650.1"/>
    </source>
</evidence>
<proteinExistence type="predicted"/>
<reference evidence="2 3" key="1">
    <citation type="submission" date="2019-11" db="EMBL/GenBank/DDBJ databases">
        <title>Whole genome sequence of Oryza granulata.</title>
        <authorList>
            <person name="Li W."/>
        </authorList>
    </citation>
    <scope>NUCLEOTIDE SEQUENCE [LARGE SCALE GENOMIC DNA]</scope>
    <source>
        <strain evidence="3">cv. Menghai</strain>
        <tissue evidence="2">Leaf</tissue>
    </source>
</reference>
<sequence length="64" mass="6593">MIDPRNCESSIPTTVCPGSGFDGGGGDGSHGSKASPPRLGKASRQRLPPWIGDWFGGLLLAVNN</sequence>
<name>A0A6G1CKJ3_9ORYZ</name>
<feature type="compositionally biased region" description="Gly residues" evidence="1">
    <location>
        <begin position="20"/>
        <end position="29"/>
    </location>
</feature>
<comment type="caution">
    <text evidence="2">The sequence shown here is derived from an EMBL/GenBank/DDBJ whole genome shotgun (WGS) entry which is preliminary data.</text>
</comment>